<evidence type="ECO:0000256" key="4">
    <source>
        <dbReference type="ARBA" id="ARBA00015132"/>
    </source>
</evidence>
<dbReference type="KEGG" id="acx:Achr_30340"/>
<dbReference type="Gene3D" id="1.20.5.100">
    <property type="entry name" value="Cytochrome c1, transmembrane anchor, C-terminal"/>
    <property type="match status" value="1"/>
</dbReference>
<dbReference type="GO" id="GO:0051287">
    <property type="term" value="F:NAD binding"/>
    <property type="evidence" value="ECO:0007669"/>
    <property type="project" value="InterPro"/>
</dbReference>
<evidence type="ECO:0000256" key="5">
    <source>
        <dbReference type="ARBA" id="ARBA00023002"/>
    </source>
</evidence>
<dbReference type="InterPro" id="IPR036291">
    <property type="entry name" value="NAD(P)-bd_dom_sf"/>
</dbReference>
<gene>
    <name evidence="13" type="ORF">Achr_30340</name>
</gene>
<feature type="binding site" evidence="11">
    <location>
        <position position="35"/>
    </location>
    <ligand>
        <name>NAD(+)</name>
        <dbReference type="ChEBI" id="CHEBI:57540"/>
    </ligand>
</feature>
<evidence type="ECO:0000256" key="3">
    <source>
        <dbReference type="ARBA" id="ARBA00012954"/>
    </source>
</evidence>
<evidence type="ECO:0000256" key="8">
    <source>
        <dbReference type="PIRNR" id="PIRNR000124"/>
    </source>
</evidence>
<evidence type="ECO:0000313" key="14">
    <source>
        <dbReference type="Proteomes" id="UP000068210"/>
    </source>
</evidence>
<dbReference type="EMBL" id="CP010415">
    <property type="protein sequence ID" value="AJE22447.1"/>
    <property type="molecule type" value="Genomic_DNA"/>
</dbReference>
<evidence type="ECO:0000259" key="12">
    <source>
        <dbReference type="SMART" id="SM00984"/>
    </source>
</evidence>
<feature type="active site" description="Nucleophile" evidence="9">
    <location>
        <position position="266"/>
    </location>
</feature>
<protein>
    <recommendedName>
        <fullName evidence="4 8">UDP-glucose 6-dehydrogenase</fullName>
        <ecNumber evidence="3 8">1.1.1.22</ecNumber>
    </recommendedName>
</protein>
<evidence type="ECO:0000256" key="7">
    <source>
        <dbReference type="ARBA" id="ARBA00047473"/>
    </source>
</evidence>
<dbReference type="NCBIfam" id="TIGR03026">
    <property type="entry name" value="NDP-sugDHase"/>
    <property type="match status" value="1"/>
</dbReference>
<dbReference type="GO" id="GO:0000271">
    <property type="term" value="P:polysaccharide biosynthetic process"/>
    <property type="evidence" value="ECO:0007669"/>
    <property type="project" value="InterPro"/>
</dbReference>
<feature type="binding site" evidence="10">
    <location>
        <position position="327"/>
    </location>
    <ligand>
        <name>substrate</name>
    </ligand>
</feature>
<dbReference type="GO" id="GO:0003979">
    <property type="term" value="F:UDP-glucose 6-dehydrogenase activity"/>
    <property type="evidence" value="ECO:0007669"/>
    <property type="project" value="UniProtKB-EC"/>
</dbReference>
<dbReference type="EC" id="1.1.1.22" evidence="3 8"/>
<evidence type="ECO:0000313" key="13">
    <source>
        <dbReference type="EMBL" id="AJE22447.1"/>
    </source>
</evidence>
<dbReference type="SUPFAM" id="SSF48179">
    <property type="entry name" value="6-phosphogluconate dehydrogenase C-terminal domain-like"/>
    <property type="match status" value="1"/>
</dbReference>
<reference evidence="13 14" key="1">
    <citation type="journal article" date="2015" name="PLoS ONE">
        <title>Azotobacter Genomes: The Genome of Azotobacter chroococcum NCIMB 8003 (ATCC 4412).</title>
        <authorList>
            <person name="Robson R.L."/>
            <person name="Jones R."/>
            <person name="Robson R.M."/>
            <person name="Schwartz A."/>
            <person name="Richardson T.H."/>
        </authorList>
    </citation>
    <scope>NUCLEOTIDE SEQUENCE [LARGE SCALE GENOMIC DNA]</scope>
    <source>
        <strain evidence="13 14">NCIMB 8003</strain>
    </source>
</reference>
<dbReference type="Gene3D" id="3.40.50.720">
    <property type="entry name" value="NAD(P)-binding Rossmann-like Domain"/>
    <property type="match status" value="2"/>
</dbReference>
<feature type="binding site" evidence="10">
    <location>
        <position position="210"/>
    </location>
    <ligand>
        <name>substrate</name>
    </ligand>
</feature>
<keyword evidence="5 8" id="KW-0560">Oxidoreductase</keyword>
<dbReference type="HOGENOM" id="CLU_023810_1_2_6"/>
<feature type="binding site" evidence="11">
    <location>
        <position position="334"/>
    </location>
    <ligand>
        <name>NAD(+)</name>
        <dbReference type="ChEBI" id="CHEBI:57540"/>
    </ligand>
</feature>
<name>A0A0C4WV16_9GAMM</name>
<dbReference type="PANTHER" id="PTHR43750:SF3">
    <property type="entry name" value="UDP-GLUCOSE 6-DEHYDROGENASE TUAD"/>
    <property type="match status" value="1"/>
</dbReference>
<evidence type="ECO:0000256" key="10">
    <source>
        <dbReference type="PIRSR" id="PIRSR500134-2"/>
    </source>
</evidence>
<dbReference type="RefSeq" id="WP_039805669.1">
    <property type="nucleotide sequence ID" value="NZ_CP010415.1"/>
</dbReference>
<feature type="domain" description="UDP-glucose/GDP-mannose dehydrogenase C-terminal" evidence="12">
    <location>
        <begin position="320"/>
        <end position="424"/>
    </location>
</feature>
<dbReference type="PANTHER" id="PTHR43750">
    <property type="entry name" value="UDP-GLUCOSE 6-DEHYDROGENASE TUAD"/>
    <property type="match status" value="1"/>
</dbReference>
<dbReference type="SMART" id="SM00984">
    <property type="entry name" value="UDPG_MGDP_dh_C"/>
    <property type="match status" value="1"/>
</dbReference>
<dbReference type="InterPro" id="IPR001732">
    <property type="entry name" value="UDP-Glc/GDP-Man_DH_N"/>
</dbReference>
<accession>A0A0C4WV16</accession>
<feature type="binding site" evidence="10">
    <location>
        <begin position="155"/>
        <end position="158"/>
    </location>
    <ligand>
        <name>substrate</name>
    </ligand>
</feature>
<sequence>MKISVFGIGYVGLVQAAVMAEVGHDVLCMDIDAVKIAQLQRGQVRLYEPGLAELVRENLEAGRLRFTTDERAAVEHGRVLFIAVGTDSQTDGSANLAGVLAVSDAIARHRREPLVIVEKSTVPVGTGDRLQARIAQAAKDAGRRLEFEIVSNPEFLKEGSALADCRRPDRIIVGSASAAARETMRELYEPFNRNHDRMLFMDLRSAELAKYAANGMLATKISFINQMAELAEHLGADIEAVRQGIGADPRIGYHFIYPGCGYGGSCFPKDLRALIHSAGEAGCASDLLQAVEAVNARQKGKLFELLRRYFGDDLRGRTFALWGLAFKPNTDDMREAPSRDLLEALWAAGARVRAYDPEAMHEAQRLYGDDDRLQLMGTPEAALGGADALLICTEWQQFKAPDFALIARKLAAPLIFDGRNLFDPERLARQGIRYFAIGRGECLPALGSPQVESLQRSA</sequence>
<dbReference type="PIRSF" id="PIRSF000124">
    <property type="entry name" value="UDPglc_GDPman_dh"/>
    <property type="match status" value="1"/>
</dbReference>
<dbReference type="Pfam" id="PF03720">
    <property type="entry name" value="UDPG_MGDP_dh_C"/>
    <property type="match status" value="1"/>
</dbReference>
<feature type="binding site" evidence="11">
    <location>
        <position position="86"/>
    </location>
    <ligand>
        <name>NAD(+)</name>
        <dbReference type="ChEBI" id="CHEBI:57540"/>
    </ligand>
</feature>
<dbReference type="UniPathway" id="UPA00038">
    <property type="reaction ID" value="UER00491"/>
</dbReference>
<evidence type="ECO:0000256" key="11">
    <source>
        <dbReference type="PIRSR" id="PIRSR500134-3"/>
    </source>
</evidence>
<keyword evidence="6 8" id="KW-0520">NAD</keyword>
<evidence type="ECO:0000256" key="1">
    <source>
        <dbReference type="ARBA" id="ARBA00004701"/>
    </source>
</evidence>
<comment type="catalytic activity">
    <reaction evidence="7 8">
        <text>UDP-alpha-D-glucose + 2 NAD(+) + H2O = UDP-alpha-D-glucuronate + 2 NADH + 3 H(+)</text>
        <dbReference type="Rhea" id="RHEA:23596"/>
        <dbReference type="ChEBI" id="CHEBI:15377"/>
        <dbReference type="ChEBI" id="CHEBI:15378"/>
        <dbReference type="ChEBI" id="CHEBI:57540"/>
        <dbReference type="ChEBI" id="CHEBI:57945"/>
        <dbReference type="ChEBI" id="CHEBI:58052"/>
        <dbReference type="ChEBI" id="CHEBI:58885"/>
        <dbReference type="EC" id="1.1.1.22"/>
    </reaction>
</comment>
<evidence type="ECO:0000256" key="9">
    <source>
        <dbReference type="PIRSR" id="PIRSR500134-1"/>
    </source>
</evidence>
<dbReference type="AlphaFoldDB" id="A0A0C4WV16"/>
<feature type="binding site" evidence="11">
    <location>
        <position position="30"/>
    </location>
    <ligand>
        <name>NAD(+)</name>
        <dbReference type="ChEBI" id="CHEBI:57540"/>
    </ligand>
</feature>
<evidence type="ECO:0000256" key="6">
    <source>
        <dbReference type="ARBA" id="ARBA00023027"/>
    </source>
</evidence>
<dbReference type="InterPro" id="IPR008927">
    <property type="entry name" value="6-PGluconate_DH-like_C_sf"/>
</dbReference>
<comment type="pathway">
    <text evidence="1">Nucleotide-sugar biosynthesis; UDP-alpha-D-glucuronate biosynthesis; UDP-alpha-D-glucuronate from UDP-alpha-D-glucose: step 1/1.</text>
</comment>
<dbReference type="Pfam" id="PF03721">
    <property type="entry name" value="UDPG_MGDP_dh_N"/>
    <property type="match status" value="1"/>
</dbReference>
<comment type="similarity">
    <text evidence="2 8">Belongs to the UDP-glucose/GDP-mannose dehydrogenase family.</text>
</comment>
<dbReference type="SUPFAM" id="SSF52413">
    <property type="entry name" value="UDP-glucose/GDP-mannose dehydrogenase C-terminal domain"/>
    <property type="match status" value="1"/>
</dbReference>
<feature type="binding site" evidence="10">
    <location>
        <begin position="255"/>
        <end position="259"/>
    </location>
    <ligand>
        <name>substrate</name>
    </ligand>
</feature>
<dbReference type="Proteomes" id="UP000068210">
    <property type="component" value="Chromosome"/>
</dbReference>
<dbReference type="InterPro" id="IPR014027">
    <property type="entry name" value="UDP-Glc/GDP-Man_DH_C"/>
</dbReference>
<dbReference type="PIRSF" id="PIRSF500134">
    <property type="entry name" value="UDPglc_DH_bac"/>
    <property type="match status" value="1"/>
</dbReference>
<feature type="binding site" evidence="11">
    <location>
        <position position="269"/>
    </location>
    <ligand>
        <name>NAD(+)</name>
        <dbReference type="ChEBI" id="CHEBI:57540"/>
    </ligand>
</feature>
<evidence type="ECO:0000256" key="2">
    <source>
        <dbReference type="ARBA" id="ARBA00006601"/>
    </source>
</evidence>
<dbReference type="InterPro" id="IPR036220">
    <property type="entry name" value="UDP-Glc/GDP-Man_DH_C_sf"/>
</dbReference>
<dbReference type="InterPro" id="IPR014026">
    <property type="entry name" value="UDP-Glc/GDP-Man_DH_dimer"/>
</dbReference>
<dbReference type="SUPFAM" id="SSF51735">
    <property type="entry name" value="NAD(P)-binding Rossmann-fold domains"/>
    <property type="match status" value="1"/>
</dbReference>
<feature type="binding site" evidence="11">
    <location>
        <position position="158"/>
    </location>
    <ligand>
        <name>NAD(+)</name>
        <dbReference type="ChEBI" id="CHEBI:57540"/>
    </ligand>
</feature>
<feature type="binding site" evidence="10">
    <location>
        <position position="263"/>
    </location>
    <ligand>
        <name>substrate</name>
    </ligand>
</feature>
<dbReference type="GO" id="GO:0006065">
    <property type="term" value="P:UDP-glucuronate biosynthetic process"/>
    <property type="evidence" value="ECO:0007669"/>
    <property type="project" value="UniProtKB-UniPathway"/>
</dbReference>
<dbReference type="InterPro" id="IPR028357">
    <property type="entry name" value="UDPglc_DH_bac"/>
</dbReference>
<keyword evidence="14" id="KW-1185">Reference proteome</keyword>
<proteinExistence type="inferred from homology"/>
<organism evidence="13 14">
    <name type="scientific">Azotobacter chroococcum NCIMB 8003</name>
    <dbReference type="NCBI Taxonomy" id="1328314"/>
    <lineage>
        <taxon>Bacteria</taxon>
        <taxon>Pseudomonadati</taxon>
        <taxon>Pseudomonadota</taxon>
        <taxon>Gammaproteobacteria</taxon>
        <taxon>Pseudomonadales</taxon>
        <taxon>Pseudomonadaceae</taxon>
        <taxon>Azotobacter</taxon>
    </lineage>
</organism>
<dbReference type="Pfam" id="PF00984">
    <property type="entry name" value="UDPG_MGDP_dh"/>
    <property type="match status" value="1"/>
</dbReference>
<feature type="binding site" evidence="11">
    <location>
        <position position="121"/>
    </location>
    <ligand>
        <name>NAD(+)</name>
        <dbReference type="ChEBI" id="CHEBI:57540"/>
    </ligand>
</feature>
<dbReference type="InterPro" id="IPR017476">
    <property type="entry name" value="UDP-Glc/GDP-Man"/>
</dbReference>
<dbReference type="STRING" id="1328314.Achr_30340"/>